<feature type="signal peptide" evidence="1">
    <location>
        <begin position="1"/>
        <end position="16"/>
    </location>
</feature>
<keyword evidence="1" id="KW-0732">Signal</keyword>
<sequence length="162" mass="17958">MRFSLILPAVFALGLSYDITFVNKCSDVVNVQYEQNNDKCTGRLLTALSAGKAETFNLDSVGSKTFRRGSNGKTVASTYSEEVWEPSIIYGLNYKINIANGFDVAMQFHTDRENFSPSAHSQGTIQCLDSNCNSGKDWFGNTQQYVEDSTVKDANFTLTFCP</sequence>
<reference evidence="2" key="1">
    <citation type="submission" date="2023-10" db="EMBL/GenBank/DDBJ databases">
        <title>Genome assembly of Pristionchus species.</title>
        <authorList>
            <person name="Yoshida K."/>
            <person name="Sommer R.J."/>
        </authorList>
    </citation>
    <scope>NUCLEOTIDE SEQUENCE</scope>
    <source>
        <strain evidence="2">RS0144</strain>
    </source>
</reference>
<feature type="chain" id="PRO_5043730749" evidence="1">
    <location>
        <begin position="17"/>
        <end position="162"/>
    </location>
</feature>
<dbReference type="SUPFAM" id="SSF49870">
    <property type="entry name" value="Osmotin, thaumatin-like protein"/>
    <property type="match status" value="1"/>
</dbReference>
<evidence type="ECO:0000313" key="3">
    <source>
        <dbReference type="Proteomes" id="UP001432027"/>
    </source>
</evidence>
<accession>A0AAV5UJA2</accession>
<organism evidence="2 3">
    <name type="scientific">Pristionchus entomophagus</name>
    <dbReference type="NCBI Taxonomy" id="358040"/>
    <lineage>
        <taxon>Eukaryota</taxon>
        <taxon>Metazoa</taxon>
        <taxon>Ecdysozoa</taxon>
        <taxon>Nematoda</taxon>
        <taxon>Chromadorea</taxon>
        <taxon>Rhabditida</taxon>
        <taxon>Rhabditina</taxon>
        <taxon>Diplogasteromorpha</taxon>
        <taxon>Diplogasteroidea</taxon>
        <taxon>Neodiplogasteridae</taxon>
        <taxon>Pristionchus</taxon>
    </lineage>
</organism>
<comment type="caution">
    <text evidence="2">The sequence shown here is derived from an EMBL/GenBank/DDBJ whole genome shotgun (WGS) entry which is preliminary data.</text>
</comment>
<keyword evidence="3" id="KW-1185">Reference proteome</keyword>
<dbReference type="EMBL" id="BTSX01000006">
    <property type="protein sequence ID" value="GMT06783.1"/>
    <property type="molecule type" value="Genomic_DNA"/>
</dbReference>
<gene>
    <name evidence="2" type="ORF">PENTCL1PPCAC_28957</name>
</gene>
<dbReference type="InterPro" id="IPR037176">
    <property type="entry name" value="Osmotin/thaumatin-like_sf"/>
</dbReference>
<proteinExistence type="predicted"/>
<protein>
    <submittedName>
        <fullName evidence="2">Uncharacterized protein</fullName>
    </submittedName>
</protein>
<dbReference type="AlphaFoldDB" id="A0AAV5UJA2"/>
<evidence type="ECO:0000313" key="2">
    <source>
        <dbReference type="EMBL" id="GMT06783.1"/>
    </source>
</evidence>
<dbReference type="Proteomes" id="UP001432027">
    <property type="component" value="Unassembled WGS sequence"/>
</dbReference>
<evidence type="ECO:0000256" key="1">
    <source>
        <dbReference type="SAM" id="SignalP"/>
    </source>
</evidence>
<feature type="non-terminal residue" evidence="2">
    <location>
        <position position="162"/>
    </location>
</feature>
<name>A0AAV5UJA2_9BILA</name>